<dbReference type="SMART" id="SM00248">
    <property type="entry name" value="ANK"/>
    <property type="match status" value="5"/>
</dbReference>
<proteinExistence type="predicted"/>
<keyword evidence="3" id="KW-1133">Transmembrane helix</keyword>
<dbReference type="PANTHER" id="PTHR24177">
    <property type="entry name" value="CASKIN"/>
    <property type="match status" value="1"/>
</dbReference>
<dbReference type="PROSITE" id="PS50297">
    <property type="entry name" value="ANK_REP_REGION"/>
    <property type="match status" value="1"/>
</dbReference>
<dbReference type="EMBL" id="JAJJMB010015809">
    <property type="protein sequence ID" value="KAI3852000.1"/>
    <property type="molecule type" value="Genomic_DNA"/>
</dbReference>
<keyword evidence="3" id="KW-0812">Transmembrane</keyword>
<dbReference type="InterPro" id="IPR036770">
    <property type="entry name" value="Ankyrin_rpt-contain_sf"/>
</dbReference>
<dbReference type="Pfam" id="PF13962">
    <property type="entry name" value="PGG"/>
    <property type="match status" value="1"/>
</dbReference>
<evidence type="ECO:0000313" key="6">
    <source>
        <dbReference type="Proteomes" id="UP001202328"/>
    </source>
</evidence>
<evidence type="ECO:0000256" key="1">
    <source>
        <dbReference type="PROSITE-ProRule" id="PRU00023"/>
    </source>
</evidence>
<dbReference type="InterPro" id="IPR026961">
    <property type="entry name" value="PGG_dom"/>
</dbReference>
<dbReference type="Proteomes" id="UP001202328">
    <property type="component" value="Unassembled WGS sequence"/>
</dbReference>
<dbReference type="Gene3D" id="1.25.40.20">
    <property type="entry name" value="Ankyrin repeat-containing domain"/>
    <property type="match status" value="2"/>
</dbReference>
<feature type="domain" description="PGG" evidence="4">
    <location>
        <begin position="604"/>
        <end position="706"/>
    </location>
</feature>
<reference evidence="5" key="1">
    <citation type="submission" date="2022-04" db="EMBL/GenBank/DDBJ databases">
        <title>A functionally conserved STORR gene fusion in Papaver species that diverged 16.8 million years ago.</title>
        <authorList>
            <person name="Catania T."/>
        </authorList>
    </citation>
    <scope>NUCLEOTIDE SEQUENCE</scope>
    <source>
        <strain evidence="5">S-188037</strain>
    </source>
</reference>
<evidence type="ECO:0000259" key="4">
    <source>
        <dbReference type="Pfam" id="PF13962"/>
    </source>
</evidence>
<evidence type="ECO:0000313" key="5">
    <source>
        <dbReference type="EMBL" id="KAI3852000.1"/>
    </source>
</evidence>
<dbReference type="AlphaFoldDB" id="A0AAD4X623"/>
<dbReference type="Pfam" id="PF12796">
    <property type="entry name" value="Ank_2"/>
    <property type="match status" value="1"/>
</dbReference>
<organism evidence="5 6">
    <name type="scientific">Papaver atlanticum</name>
    <dbReference type="NCBI Taxonomy" id="357466"/>
    <lineage>
        <taxon>Eukaryota</taxon>
        <taxon>Viridiplantae</taxon>
        <taxon>Streptophyta</taxon>
        <taxon>Embryophyta</taxon>
        <taxon>Tracheophyta</taxon>
        <taxon>Spermatophyta</taxon>
        <taxon>Magnoliopsida</taxon>
        <taxon>Ranunculales</taxon>
        <taxon>Papaveraceae</taxon>
        <taxon>Papaveroideae</taxon>
        <taxon>Papaver</taxon>
    </lineage>
</organism>
<dbReference type="PANTHER" id="PTHR24177:SF463">
    <property type="entry name" value="OS09G0331600 PROTEIN"/>
    <property type="match status" value="1"/>
</dbReference>
<feature type="region of interest" description="Disordered" evidence="2">
    <location>
        <begin position="306"/>
        <end position="330"/>
    </location>
</feature>
<evidence type="ECO:0000256" key="2">
    <source>
        <dbReference type="SAM" id="MobiDB-lite"/>
    </source>
</evidence>
<gene>
    <name evidence="5" type="ORF">MKW98_019999</name>
</gene>
<dbReference type="PROSITE" id="PS50088">
    <property type="entry name" value="ANK_REPEAT"/>
    <property type="match status" value="1"/>
</dbReference>
<feature type="transmembrane region" description="Helical" evidence="3">
    <location>
        <begin position="648"/>
        <end position="671"/>
    </location>
</feature>
<name>A0AAD4X623_9MAGN</name>
<keyword evidence="6" id="KW-1185">Reference proteome</keyword>
<keyword evidence="1" id="KW-0040">ANK repeat</keyword>
<comment type="caution">
    <text evidence="5">The sequence shown here is derived from an EMBL/GenBank/DDBJ whole genome shotgun (WGS) entry which is preliminary data.</text>
</comment>
<protein>
    <recommendedName>
        <fullName evidence="4">PGG domain-containing protein</fullName>
    </recommendedName>
</protein>
<feature type="transmembrane region" description="Helical" evidence="3">
    <location>
        <begin position="722"/>
        <end position="742"/>
    </location>
</feature>
<keyword evidence="3" id="KW-0472">Membrane</keyword>
<feature type="repeat" description="ANK" evidence="1">
    <location>
        <begin position="79"/>
        <end position="111"/>
    </location>
</feature>
<dbReference type="GO" id="GO:0016020">
    <property type="term" value="C:membrane"/>
    <property type="evidence" value="ECO:0007669"/>
    <property type="project" value="TreeGrafter"/>
</dbReference>
<accession>A0AAD4X623</accession>
<dbReference type="SUPFAM" id="SSF48403">
    <property type="entry name" value="Ankyrin repeat"/>
    <property type="match status" value="1"/>
</dbReference>
<evidence type="ECO:0000256" key="3">
    <source>
        <dbReference type="SAM" id="Phobius"/>
    </source>
</evidence>
<dbReference type="InterPro" id="IPR002110">
    <property type="entry name" value="Ankyrin_rpt"/>
</dbReference>
<feature type="transmembrane region" description="Helical" evidence="3">
    <location>
        <begin position="683"/>
        <end position="702"/>
    </location>
</feature>
<sequence length="751" mass="86092">MGTNPLHQEVYDMIQQDDWREILKWIKTSPMMIDLILKAPKGVMRDPLLHLLIAYDETNLALDVIAEMETKDLRMKNFNNDTALHIAAAKGDQKVAKALLDRDVELHNMINSDGEIPLHRAALNGMKKMFYELYIPESNLMVRRSDGATVLHCAVMGYHFELAAEIVVLAPDLIFARDQLGLTVLHHMVSIPDAFPNGCYLGVLDSLLYRCIISEKKETAHQPQKNKLSYMDSMALSDLDDMSFMFHGDTDDEIYHIPQESLKVQQENPGKTSGQWIEHLVNNIKTSFNYISRLGKLSPQKRIEKMKNEGDGSRPIQEMDEEDEEDSHRISVAADHDDNAIDQIKKRKGHHDDRHSRRLFESDIDNDEKVTLFRKFSKPLEKWIKRQVYHMMKRAKYWDKLIDLRKRHDSAVELLCTIAKNKEYWLSLSRGSAPSDHHGSSLALEQRKHDKSIDKWMETPLTLAATMGLSELVESIVLKHPASATYRGKEGKNLLHVAAESRQEKILQILELIKVQDPRVPYRLEMSKDDNSNTILHLAALGNNQPSSPLQMEKEFQWFERVRRILPKDLVNHRNNDGRTAKEVFTESHKKMVEDAKNQLRGTATSCCSALVSAVTFAAGFSIANDKDQKQQSLDRRTRVVLKIFSHAYMFGLSCTAIALVQFMALLMASYEEEDFRYSLPRQYRLALATLFTAMVAMVIAFGCNTYNSLSNELSPNWENYLFVSIEILIVPFICLLVMRCGGIKFRVKKI</sequence>